<accession>A0A3L6SYL7</accession>
<evidence type="ECO:0000313" key="2">
    <source>
        <dbReference type="Proteomes" id="UP000275267"/>
    </source>
</evidence>
<dbReference type="EMBL" id="PQIB02000003">
    <property type="protein sequence ID" value="RLN29580.1"/>
    <property type="molecule type" value="Genomic_DNA"/>
</dbReference>
<proteinExistence type="predicted"/>
<dbReference type="STRING" id="4540.A0A3L6SYL7"/>
<reference evidence="2" key="1">
    <citation type="journal article" date="2019" name="Nat. Commun.">
        <title>The genome of broomcorn millet.</title>
        <authorList>
            <person name="Zou C."/>
            <person name="Miki D."/>
            <person name="Li D."/>
            <person name="Tang Q."/>
            <person name="Xiao L."/>
            <person name="Rajput S."/>
            <person name="Deng P."/>
            <person name="Jia W."/>
            <person name="Huang R."/>
            <person name="Zhang M."/>
            <person name="Sun Y."/>
            <person name="Hu J."/>
            <person name="Fu X."/>
            <person name="Schnable P.S."/>
            <person name="Li F."/>
            <person name="Zhang H."/>
            <person name="Feng B."/>
            <person name="Zhu X."/>
            <person name="Liu R."/>
            <person name="Schnable J.C."/>
            <person name="Zhu J.-K."/>
            <person name="Zhang H."/>
        </authorList>
    </citation>
    <scope>NUCLEOTIDE SEQUENCE [LARGE SCALE GENOMIC DNA]</scope>
</reference>
<dbReference type="AlphaFoldDB" id="A0A3L6SYL7"/>
<gene>
    <name evidence="1" type="ORF">C2845_PM05G32160</name>
</gene>
<protein>
    <submittedName>
        <fullName evidence="1">Uncharacterized protein</fullName>
    </submittedName>
</protein>
<keyword evidence="2" id="KW-1185">Reference proteome</keyword>
<sequence length="171" mass="18123">MVFLSTPYERPFPVARPRDPHAAFLDFDVASTIRRRRRRWARAGTGCPRPIAIAVDDPSPTRSVAIALALGGLETALQTLRRARPLAIAVASSGVANLHDLHSDRRLTGSLEPADDEAPRLDEEACAGAAGAAEAAPAEGDDAGSDGIMVCCFDNRGVGRSSVPPNKSYYS</sequence>
<dbReference type="Proteomes" id="UP000275267">
    <property type="component" value="Unassembled WGS sequence"/>
</dbReference>
<dbReference type="OrthoDB" id="19657at2759"/>
<organism evidence="1 2">
    <name type="scientific">Panicum miliaceum</name>
    <name type="common">Proso millet</name>
    <name type="synonym">Broomcorn millet</name>
    <dbReference type="NCBI Taxonomy" id="4540"/>
    <lineage>
        <taxon>Eukaryota</taxon>
        <taxon>Viridiplantae</taxon>
        <taxon>Streptophyta</taxon>
        <taxon>Embryophyta</taxon>
        <taxon>Tracheophyta</taxon>
        <taxon>Spermatophyta</taxon>
        <taxon>Magnoliopsida</taxon>
        <taxon>Liliopsida</taxon>
        <taxon>Poales</taxon>
        <taxon>Poaceae</taxon>
        <taxon>PACMAD clade</taxon>
        <taxon>Panicoideae</taxon>
        <taxon>Panicodae</taxon>
        <taxon>Paniceae</taxon>
        <taxon>Panicinae</taxon>
        <taxon>Panicum</taxon>
        <taxon>Panicum sect. Panicum</taxon>
    </lineage>
</organism>
<evidence type="ECO:0000313" key="1">
    <source>
        <dbReference type="EMBL" id="RLN29580.1"/>
    </source>
</evidence>
<name>A0A3L6SYL7_PANMI</name>
<comment type="caution">
    <text evidence="1">The sequence shown here is derived from an EMBL/GenBank/DDBJ whole genome shotgun (WGS) entry which is preliminary data.</text>
</comment>